<dbReference type="GO" id="GO:0004519">
    <property type="term" value="F:endonuclease activity"/>
    <property type="evidence" value="ECO:0007669"/>
    <property type="project" value="UniProtKB-KW"/>
</dbReference>
<dbReference type="SUPFAM" id="SSF55608">
    <property type="entry name" value="Homing endonucleases"/>
    <property type="match status" value="1"/>
</dbReference>
<name>A0A4D6C5W4_9CHLO</name>
<dbReference type="Pfam" id="PF00961">
    <property type="entry name" value="LAGLIDADG_1"/>
    <property type="match status" value="1"/>
</dbReference>
<reference evidence="2" key="1">
    <citation type="journal article" date="2019" name="Genome Biol. Evol.">
        <title>Tracing the Evolution of the Plastome and Mitogenome in the Chloropicophyceae Uncovered Convergent tRNA Gene Losses and a Variant Plastid Genetic Code.</title>
        <authorList>
            <person name="Turmel M."/>
            <person name="Dos Santos A.L."/>
            <person name="Otis C."/>
            <person name="Sergerie R."/>
            <person name="Lemieux C."/>
        </authorList>
    </citation>
    <scope>NUCLEOTIDE SEQUENCE</scope>
</reference>
<feature type="domain" description="Homing endonuclease LAGLIDADG" evidence="1">
    <location>
        <begin position="38"/>
        <end position="136"/>
    </location>
</feature>
<dbReference type="InterPro" id="IPR051289">
    <property type="entry name" value="LAGLIDADG_Endonuclease"/>
</dbReference>
<sequence>MIKTGGQSAGKTFNILKESSETLCPEDTKMNLHPRWVVGFVDGEGCFHIGISKNPTMKNGIQVLPEFVVTQHKRDVQVLYGLKAFFKCGIVRHEKPDILCFRVRERKALETIIIPFFEKHKLKTRKRQDFLKFRRVLKMMSEGLHLSTEGINEIRILRESPSTKET</sequence>
<organism evidence="2">
    <name type="scientific">Chloropicon roscoffensis</name>
    <dbReference type="NCBI Taxonomy" id="1461544"/>
    <lineage>
        <taxon>Eukaryota</taxon>
        <taxon>Viridiplantae</taxon>
        <taxon>Chlorophyta</taxon>
        <taxon>Chloropicophyceae</taxon>
        <taxon>Chloropicales</taxon>
        <taxon>Chloropicaceae</taxon>
        <taxon>Chloropicon</taxon>
    </lineage>
</organism>
<keyword evidence="2" id="KW-0378">Hydrolase</keyword>
<keyword evidence="2" id="KW-0496">Mitochondrion</keyword>
<keyword evidence="2" id="KW-0255">Endonuclease</keyword>
<proteinExistence type="predicted"/>
<dbReference type="Gene3D" id="3.10.28.10">
    <property type="entry name" value="Homing endonucleases"/>
    <property type="match status" value="1"/>
</dbReference>
<gene>
    <name evidence="2" type="primary">orf166</name>
</gene>
<dbReference type="GO" id="GO:0005739">
    <property type="term" value="C:mitochondrion"/>
    <property type="evidence" value="ECO:0007669"/>
    <property type="project" value="UniProtKB-ARBA"/>
</dbReference>
<dbReference type="PANTHER" id="PTHR36181:SF4">
    <property type="entry name" value="LAGLIDADG ENDONUCLEASE"/>
    <property type="match status" value="1"/>
</dbReference>
<geneLocation type="mitochondrion" evidence="2"/>
<dbReference type="AlphaFoldDB" id="A0A4D6C5W4"/>
<accession>A0A4D6C5W4</accession>
<protein>
    <submittedName>
        <fullName evidence="2">Putative LAGLIDADG homing endonuclease</fullName>
    </submittedName>
</protein>
<evidence type="ECO:0000313" key="2">
    <source>
        <dbReference type="EMBL" id="QBX98757.1"/>
    </source>
</evidence>
<dbReference type="EMBL" id="MK086006">
    <property type="protein sequence ID" value="QBX98757.1"/>
    <property type="molecule type" value="Genomic_DNA"/>
</dbReference>
<keyword evidence="2" id="KW-0540">Nuclease</keyword>
<dbReference type="InterPro" id="IPR027434">
    <property type="entry name" value="Homing_endonucl"/>
</dbReference>
<evidence type="ECO:0000259" key="1">
    <source>
        <dbReference type="Pfam" id="PF00961"/>
    </source>
</evidence>
<dbReference type="PANTHER" id="PTHR36181">
    <property type="entry name" value="INTRON-ENCODED ENDONUCLEASE AI3-RELATED"/>
    <property type="match status" value="1"/>
</dbReference>
<dbReference type="InterPro" id="IPR004860">
    <property type="entry name" value="LAGLIDADG_dom"/>
</dbReference>